<dbReference type="OrthoDB" id="6076093at2759"/>
<dbReference type="EMBL" id="NEDP02001786">
    <property type="protein sequence ID" value="OWF52481.1"/>
    <property type="molecule type" value="Genomic_DNA"/>
</dbReference>
<gene>
    <name evidence="1" type="ORF">KP79_PYT06861</name>
</gene>
<protein>
    <submittedName>
        <fullName evidence="1">Uncharacterized protein</fullName>
    </submittedName>
</protein>
<proteinExistence type="predicted"/>
<comment type="caution">
    <text evidence="1">The sequence shown here is derived from an EMBL/GenBank/DDBJ whole genome shotgun (WGS) entry which is preliminary data.</text>
</comment>
<evidence type="ECO:0000313" key="1">
    <source>
        <dbReference type="EMBL" id="OWF52481.1"/>
    </source>
</evidence>
<organism evidence="1 2">
    <name type="scientific">Mizuhopecten yessoensis</name>
    <name type="common">Japanese scallop</name>
    <name type="synonym">Patinopecten yessoensis</name>
    <dbReference type="NCBI Taxonomy" id="6573"/>
    <lineage>
        <taxon>Eukaryota</taxon>
        <taxon>Metazoa</taxon>
        <taxon>Spiralia</taxon>
        <taxon>Lophotrochozoa</taxon>
        <taxon>Mollusca</taxon>
        <taxon>Bivalvia</taxon>
        <taxon>Autobranchia</taxon>
        <taxon>Pteriomorphia</taxon>
        <taxon>Pectinida</taxon>
        <taxon>Pectinoidea</taxon>
        <taxon>Pectinidae</taxon>
        <taxon>Mizuhopecten</taxon>
    </lineage>
</organism>
<sequence>MPTTSQNKVMAHVTGKSTRKRGKVVLKQYKMEPSHQFDTLTSSVEDNCPESTDDQVTTVVQADQLESKESTESSQARESERLHQLGFWNSVDKKDIKVKKIGVAAQEKPTGESEEVKQYNEVISQEVERKVDEKLDCPSVKRRAPPELVTSAVCFELKGSVATHVEVLSKMKEMLCYRKGSKIITIQFVPKSRWIIVLDSQETRDRLAGMEFFIGRHSVLLRRYDDVMKMEYKKYLRGQGLLEMVHSATK</sequence>
<dbReference type="PANTHER" id="PTHR37153">
    <property type="entry name" value="CHROMOSOME 19 C19ORF81 HOMOLOG"/>
    <property type="match status" value="1"/>
</dbReference>
<dbReference type="InterPro" id="IPR031746">
    <property type="entry name" value="DUF4732"/>
</dbReference>
<accession>A0A210QUS9</accession>
<keyword evidence="2" id="KW-1185">Reference proteome</keyword>
<dbReference type="PANTHER" id="PTHR37153:SF1">
    <property type="entry name" value="HYPOTHETICAL LOC292874"/>
    <property type="match status" value="1"/>
</dbReference>
<evidence type="ECO:0000313" key="2">
    <source>
        <dbReference type="Proteomes" id="UP000242188"/>
    </source>
</evidence>
<name>A0A210QUS9_MIZYE</name>
<dbReference type="Proteomes" id="UP000242188">
    <property type="component" value="Unassembled WGS sequence"/>
</dbReference>
<dbReference type="AlphaFoldDB" id="A0A210QUS9"/>
<reference evidence="1 2" key="1">
    <citation type="journal article" date="2017" name="Nat. Ecol. Evol.">
        <title>Scallop genome provides insights into evolution of bilaterian karyotype and development.</title>
        <authorList>
            <person name="Wang S."/>
            <person name="Zhang J."/>
            <person name="Jiao W."/>
            <person name="Li J."/>
            <person name="Xun X."/>
            <person name="Sun Y."/>
            <person name="Guo X."/>
            <person name="Huan P."/>
            <person name="Dong B."/>
            <person name="Zhang L."/>
            <person name="Hu X."/>
            <person name="Sun X."/>
            <person name="Wang J."/>
            <person name="Zhao C."/>
            <person name="Wang Y."/>
            <person name="Wang D."/>
            <person name="Huang X."/>
            <person name="Wang R."/>
            <person name="Lv J."/>
            <person name="Li Y."/>
            <person name="Zhang Z."/>
            <person name="Liu B."/>
            <person name="Lu W."/>
            <person name="Hui Y."/>
            <person name="Liang J."/>
            <person name="Zhou Z."/>
            <person name="Hou R."/>
            <person name="Li X."/>
            <person name="Liu Y."/>
            <person name="Li H."/>
            <person name="Ning X."/>
            <person name="Lin Y."/>
            <person name="Zhao L."/>
            <person name="Xing Q."/>
            <person name="Dou J."/>
            <person name="Li Y."/>
            <person name="Mao J."/>
            <person name="Guo H."/>
            <person name="Dou H."/>
            <person name="Li T."/>
            <person name="Mu C."/>
            <person name="Jiang W."/>
            <person name="Fu Q."/>
            <person name="Fu X."/>
            <person name="Miao Y."/>
            <person name="Liu J."/>
            <person name="Yu Q."/>
            <person name="Li R."/>
            <person name="Liao H."/>
            <person name="Li X."/>
            <person name="Kong Y."/>
            <person name="Jiang Z."/>
            <person name="Chourrout D."/>
            <person name="Li R."/>
            <person name="Bao Z."/>
        </authorList>
    </citation>
    <scope>NUCLEOTIDE SEQUENCE [LARGE SCALE GENOMIC DNA]</scope>
    <source>
        <strain evidence="1 2">PY_sf001</strain>
    </source>
</reference>